<gene>
    <name evidence="1" type="ORF">QFC20_001004</name>
</gene>
<dbReference type="Proteomes" id="UP001230649">
    <property type="component" value="Unassembled WGS sequence"/>
</dbReference>
<reference evidence="1" key="1">
    <citation type="submission" date="2023-04" db="EMBL/GenBank/DDBJ databases">
        <title>Draft Genome sequencing of Naganishia species isolated from polar environments using Oxford Nanopore Technology.</title>
        <authorList>
            <person name="Leo P."/>
            <person name="Venkateswaran K."/>
        </authorList>
    </citation>
    <scope>NUCLEOTIDE SEQUENCE</scope>
    <source>
        <strain evidence="1">MNA-CCFEE 5262</strain>
    </source>
</reference>
<evidence type="ECO:0000313" key="2">
    <source>
        <dbReference type="Proteomes" id="UP001230649"/>
    </source>
</evidence>
<accession>A0ACC2WXA6</accession>
<keyword evidence="2" id="KW-1185">Reference proteome</keyword>
<proteinExistence type="predicted"/>
<protein>
    <submittedName>
        <fullName evidence="1">Uncharacterized protein</fullName>
    </submittedName>
</protein>
<sequence length="522" mass="56296">MKYSLPSALRQAASASRQSATSSVRFQQTQLFRLSTRSSSCINTARNAGIFGREKSTTQLKSSPLFRRLINSSANAKNIALDSAAVSAATAEPAASSSAGSLPGLTTPAVANWLYISSGLVFFIIVVGGVTRLTESGLSITEWEPVKGILPPIGQEQWAVEWEKYKVTPEGVITNSQLDMESFKKIFYMEWAHRLAGRVLGVGFILPAAYFLAKGKVARGTQWKLGAIALGIGFQGALGWYMVKSGLDEELFTTPGAVPRVSQYRLAAHLGAALVLYTGMVHTANTIKRDWKYAMGGENVKIADVTGADRLKALLDNPAVKRFGKWSTFVGGMVLFTAVSGAFVAGLDAGLIYNEFPTMGGRLMPPTEEMMDPRYAKAADKSDKWWRNLLENPTTVQFDHRALAITTFTAVLSLPFLATRPSLRRLLPPATVKWAKAASAAAILQVTMGITTLLYLVPVPLAAAHQAGSVLLLTTMLGLAGSMRRPGKLAQAWKWARTNRQGPSASALRNVESSLKARVNTP</sequence>
<evidence type="ECO:0000313" key="1">
    <source>
        <dbReference type="EMBL" id="KAJ9115677.1"/>
    </source>
</evidence>
<dbReference type="EMBL" id="JASBWS010000005">
    <property type="protein sequence ID" value="KAJ9115677.1"/>
    <property type="molecule type" value="Genomic_DNA"/>
</dbReference>
<name>A0ACC2WXA6_9TREE</name>
<organism evidence="1 2">
    <name type="scientific">Naganishia adeliensis</name>
    <dbReference type="NCBI Taxonomy" id="92952"/>
    <lineage>
        <taxon>Eukaryota</taxon>
        <taxon>Fungi</taxon>
        <taxon>Dikarya</taxon>
        <taxon>Basidiomycota</taxon>
        <taxon>Agaricomycotina</taxon>
        <taxon>Tremellomycetes</taxon>
        <taxon>Filobasidiales</taxon>
        <taxon>Filobasidiaceae</taxon>
        <taxon>Naganishia</taxon>
    </lineage>
</organism>
<comment type="caution">
    <text evidence="1">The sequence shown here is derived from an EMBL/GenBank/DDBJ whole genome shotgun (WGS) entry which is preliminary data.</text>
</comment>